<dbReference type="AlphaFoldDB" id="A0A6I9RB58"/>
<protein>
    <submittedName>
        <fullName evidence="4">WPP domain-associated protein</fullName>
    </submittedName>
</protein>
<feature type="compositionally biased region" description="Polar residues" evidence="2">
    <location>
        <begin position="27"/>
        <end position="43"/>
    </location>
</feature>
<dbReference type="Proteomes" id="UP000504607">
    <property type="component" value="Chromosome 6"/>
</dbReference>
<gene>
    <name evidence="4" type="primary">LOC105046715</name>
</gene>
<name>A0A6I9RB58_ELAGV</name>
<organism evidence="3 4">
    <name type="scientific">Elaeis guineensis var. tenera</name>
    <name type="common">Oil palm</name>
    <dbReference type="NCBI Taxonomy" id="51953"/>
    <lineage>
        <taxon>Eukaryota</taxon>
        <taxon>Viridiplantae</taxon>
        <taxon>Streptophyta</taxon>
        <taxon>Embryophyta</taxon>
        <taxon>Tracheophyta</taxon>
        <taxon>Spermatophyta</taxon>
        <taxon>Magnoliopsida</taxon>
        <taxon>Liliopsida</taxon>
        <taxon>Arecaceae</taxon>
        <taxon>Arecoideae</taxon>
        <taxon>Cocoseae</taxon>
        <taxon>Elaeidinae</taxon>
        <taxon>Elaeis</taxon>
    </lineage>
</organism>
<dbReference type="InterPro" id="IPR037490">
    <property type="entry name" value="WAP"/>
</dbReference>
<keyword evidence="3" id="KW-1185">Reference proteome</keyword>
<feature type="coiled-coil region" evidence="1">
    <location>
        <begin position="680"/>
        <end position="721"/>
    </location>
</feature>
<accession>A0A6I9RB58</accession>
<keyword evidence="1" id="KW-0175">Coiled coil</keyword>
<evidence type="ECO:0000313" key="4">
    <source>
        <dbReference type="RefSeq" id="XP_010923691.1"/>
    </source>
</evidence>
<dbReference type="GeneID" id="105046715"/>
<feature type="coiled-coil region" evidence="1">
    <location>
        <begin position="156"/>
        <end position="183"/>
    </location>
</feature>
<reference evidence="4" key="1">
    <citation type="submission" date="2025-08" db="UniProtKB">
        <authorList>
            <consortium name="RefSeq"/>
        </authorList>
    </citation>
    <scope>IDENTIFICATION</scope>
</reference>
<evidence type="ECO:0000256" key="2">
    <source>
        <dbReference type="SAM" id="MobiDB-lite"/>
    </source>
</evidence>
<dbReference type="PANTHER" id="PTHR33883">
    <property type="entry name" value="WPP DOMAIN-ASSOCIATED PROTEIN"/>
    <property type="match status" value="1"/>
</dbReference>
<dbReference type="OrthoDB" id="619142at2759"/>
<proteinExistence type="predicted"/>
<dbReference type="InParanoid" id="A0A6I9RB58"/>
<dbReference type="PANTHER" id="PTHR33883:SF10">
    <property type="entry name" value="WPP DOMAIN-ASSOCIATED PROTEIN"/>
    <property type="match status" value="1"/>
</dbReference>
<dbReference type="RefSeq" id="XP_010923691.1">
    <property type="nucleotide sequence ID" value="XM_010925389.3"/>
</dbReference>
<feature type="region of interest" description="Disordered" evidence="2">
    <location>
        <begin position="1"/>
        <end position="43"/>
    </location>
</feature>
<dbReference type="KEGG" id="egu:105046715"/>
<evidence type="ECO:0000256" key="1">
    <source>
        <dbReference type="SAM" id="Coils"/>
    </source>
</evidence>
<sequence>MDRIESSKAQLPVENSEVLDEMAGTSAYRSLPSSRNSKGNENTENDSVFYEKFLLDDLDSYLDEINDRLSISRMVSESVMKGIVNAVVEEAAEKIDSKEAEIASLNERLWSSKSDAAISNRLASFVMLPESFVEIEKTKSELHQSCLDASIDLNYAKHLSRLKLAAEEQLNRLQEDLQDLKTSNSHGRINAGSMDSGTFSIFPKIKADEKLLEIDEQIDGLKIMLASGFEQINDIFCSMKASMWEQQWVHEFQREISNFMIQNYIKGLHDEFETKLHEQRGPVNTLIKSCQEKFAELATVREELDAISKSLLSSDNSHESFEEWSVAKRKEFFPGKVLGNHHLPSHPEENGSTIMEKSGDSGKAMMEVADISQLKHMTKEELVSYFRTEMTKLRRQHESALQEKTEELFRLKREFLKEKGSLPFRKDKESELLKRKILEVILKLNEVLLDQEKLPPIHDDHDELCHLKDRIDSLFLENQRLRSLLLDKSREVKHLYSQVSDAASQMSLHSSAEANFLKQIMKLKGELEDLKMQTNIRDEFYNILLRELICEHQCRMEDIKIETICLQEIYAVIIKGVAWDVVSTMNPTISKYYTEKASLETKILEKDKALGLEIEENQKLKQTISSISTVMKEKEKLAVDTGSTLMQQKKQFDLVHQELSLLRDQVCKQEVLISDFKKESHSMKSRLNEALQQLHQYELEINKLNEKLKSATDALEEAGKQKAMLHDIVEKKKKSLSLSDAKGRVQAKQLDCTIAAVMELSKAVVDFESILAEKIKSTESRLKRLSHQFEPLVKRASLLEKKESWYKQMLEIRCSNLQKAEAEVDLLGDEVDALLGLLGKIYIALDHYSPILQHYPGVMEILKLVQRELKGENIYNS</sequence>
<evidence type="ECO:0000313" key="3">
    <source>
        <dbReference type="Proteomes" id="UP000504607"/>
    </source>
</evidence>